<proteinExistence type="predicted"/>
<reference evidence="1" key="2">
    <citation type="journal article" date="2021" name="Front. Microbiol.">
        <title>Comprehensive Comparative Genomics and Phenotyping of Methylobacterium Species.</title>
        <authorList>
            <person name="Alessa O."/>
            <person name="Ogura Y."/>
            <person name="Fujitani Y."/>
            <person name="Takami H."/>
            <person name="Hayashi T."/>
            <person name="Sahin N."/>
            <person name="Tani A."/>
        </authorList>
    </citation>
    <scope>NUCLEOTIDE SEQUENCE</scope>
    <source>
        <strain evidence="1">DSM 22415</strain>
    </source>
</reference>
<gene>
    <name evidence="1" type="ORF">IFDJLNFL_0845</name>
    <name evidence="2" type="ORF">MTDSW087_01649</name>
</gene>
<evidence type="ECO:0000313" key="4">
    <source>
        <dbReference type="Proteomes" id="UP001055303"/>
    </source>
</evidence>
<organism evidence="2 3">
    <name type="scientific">Methylobacterium dankookense</name>
    <dbReference type="NCBI Taxonomy" id="560405"/>
    <lineage>
        <taxon>Bacteria</taxon>
        <taxon>Pseudomonadati</taxon>
        <taxon>Pseudomonadota</taxon>
        <taxon>Alphaproteobacteria</taxon>
        <taxon>Hyphomicrobiales</taxon>
        <taxon>Methylobacteriaceae</taxon>
        <taxon>Methylobacterium</taxon>
    </lineage>
</organism>
<accession>A0A564FVA5</accession>
<dbReference type="RefSeq" id="WP_144762788.1">
    <property type="nucleotide sequence ID" value="NZ_BPQI01000017.1"/>
</dbReference>
<dbReference type="Proteomes" id="UP000401717">
    <property type="component" value="Unassembled WGS sequence"/>
</dbReference>
<dbReference type="OrthoDB" id="8020482at2"/>
<evidence type="ECO:0000313" key="2">
    <source>
        <dbReference type="EMBL" id="VUF11962.1"/>
    </source>
</evidence>
<reference evidence="2 3" key="1">
    <citation type="submission" date="2019-06" db="EMBL/GenBank/DDBJ databases">
        <authorList>
            <person name="Rodrigo-Torres L."/>
            <person name="Arahal R. D."/>
            <person name="Lucena T."/>
        </authorList>
    </citation>
    <scope>NUCLEOTIDE SEQUENCE [LARGE SCALE GENOMIC DNA]</scope>
    <source>
        <strain evidence="2 3">SW08-7</strain>
    </source>
</reference>
<reference evidence="1" key="3">
    <citation type="submission" date="2021-08" db="EMBL/GenBank/DDBJ databases">
        <authorList>
            <person name="Tani A."/>
            <person name="Ola A."/>
            <person name="Ogura Y."/>
            <person name="Katsura K."/>
            <person name="Hayashi T."/>
        </authorList>
    </citation>
    <scope>NUCLEOTIDE SEQUENCE</scope>
    <source>
        <strain evidence="1">DSM 22415</strain>
    </source>
</reference>
<name>A0A564FVA5_9HYPH</name>
<keyword evidence="4" id="KW-1185">Reference proteome</keyword>
<dbReference type="EMBL" id="CABFVH010000007">
    <property type="protein sequence ID" value="VUF11962.1"/>
    <property type="molecule type" value="Genomic_DNA"/>
</dbReference>
<protein>
    <submittedName>
        <fullName evidence="2">Uncharacterized protein</fullName>
    </submittedName>
</protein>
<dbReference type="Proteomes" id="UP001055303">
    <property type="component" value="Unassembled WGS sequence"/>
</dbReference>
<evidence type="ECO:0000313" key="1">
    <source>
        <dbReference type="EMBL" id="GJD54964.1"/>
    </source>
</evidence>
<dbReference type="AlphaFoldDB" id="A0A564FVA5"/>
<evidence type="ECO:0000313" key="3">
    <source>
        <dbReference type="Proteomes" id="UP000401717"/>
    </source>
</evidence>
<dbReference type="EMBL" id="BPQI01000017">
    <property type="protein sequence ID" value="GJD54964.1"/>
    <property type="molecule type" value="Genomic_DNA"/>
</dbReference>
<sequence length="81" mass="9043">MTDFTQERAHLALADRHVDEEERRIAAQTLIVARTSACGQDTSLAVGMLRMLEDRLMQARGHREAILRHLARAVPATPAQP</sequence>